<dbReference type="PANTHER" id="PTHR33445">
    <property type="entry name" value="ATP SYNTHASE SUBUNIT B', CHLOROPLASTIC"/>
    <property type="match status" value="1"/>
</dbReference>
<evidence type="ECO:0000256" key="11">
    <source>
        <dbReference type="ARBA" id="ARBA00025198"/>
    </source>
</evidence>
<evidence type="ECO:0000256" key="15">
    <source>
        <dbReference type="HAMAP-Rule" id="MF_01398"/>
    </source>
</evidence>
<keyword evidence="5 15" id="KW-0812">Transmembrane</keyword>
<dbReference type="AlphaFoldDB" id="A0A090WEG5"/>
<dbReference type="InterPro" id="IPR050059">
    <property type="entry name" value="ATP_synthase_B_chain"/>
</dbReference>
<keyword evidence="8 15" id="KW-0406">Ion transport</keyword>
<keyword evidence="10 15" id="KW-0066">ATP synthesis</keyword>
<dbReference type="PANTHER" id="PTHR33445:SF1">
    <property type="entry name" value="ATP SYNTHASE SUBUNIT B"/>
    <property type="match status" value="1"/>
</dbReference>
<evidence type="ECO:0000256" key="12">
    <source>
        <dbReference type="ARBA" id="ARBA00025614"/>
    </source>
</evidence>
<evidence type="ECO:0000313" key="17">
    <source>
        <dbReference type="EMBL" id="GAL73819.1"/>
    </source>
</evidence>
<dbReference type="Pfam" id="PF00430">
    <property type="entry name" value="ATP-synt_B"/>
    <property type="match status" value="1"/>
</dbReference>
<proteinExistence type="inferred from homology"/>
<evidence type="ECO:0000313" key="18">
    <source>
        <dbReference type="Proteomes" id="UP000029647"/>
    </source>
</evidence>
<comment type="subcellular location">
    <subcellularLocation>
        <location evidence="15">Cell membrane</location>
        <topology evidence="15">Single-pass membrane protein</topology>
    </subcellularLocation>
    <subcellularLocation>
        <location evidence="14">Endomembrane system</location>
        <topology evidence="14">Single-pass membrane protein</topology>
    </subcellularLocation>
</comment>
<dbReference type="InterPro" id="IPR005864">
    <property type="entry name" value="ATP_synth_F0_bsu_bac"/>
</dbReference>
<dbReference type="HAMAP" id="MF_01398">
    <property type="entry name" value="ATP_synth_b_bprime"/>
    <property type="match status" value="1"/>
</dbReference>
<dbReference type="NCBIfam" id="TIGR01144">
    <property type="entry name" value="ATP_synt_b"/>
    <property type="match status" value="1"/>
</dbReference>
<evidence type="ECO:0000256" key="2">
    <source>
        <dbReference type="ARBA" id="ARBA00022448"/>
    </source>
</evidence>
<keyword evidence="7 15" id="KW-1133">Transmembrane helix</keyword>
<reference evidence="17 18" key="1">
    <citation type="journal article" date="2014" name="Genome Announc.">
        <title>Draft Genome Sequences of Marine Flavobacterium Nonlabens Strains NR17, NR24, NR27, NR32, NR33, and Ara13.</title>
        <authorList>
            <person name="Nakanishi M."/>
            <person name="Meirelles P."/>
            <person name="Suzuki R."/>
            <person name="Takatani N."/>
            <person name="Mino S."/>
            <person name="Suda W."/>
            <person name="Oshima K."/>
            <person name="Hattori M."/>
            <person name="Ohkuma M."/>
            <person name="Hosokawa M."/>
            <person name="Miyashita K."/>
            <person name="Thompson F.L."/>
            <person name="Niwa A."/>
            <person name="Sawabe T."/>
            <person name="Sawabe T."/>
        </authorList>
    </citation>
    <scope>NUCLEOTIDE SEQUENCE [LARGE SCALE GENOMIC DNA]</scope>
    <source>
        <strain evidence="18">JCM19275</strain>
    </source>
</reference>
<keyword evidence="4 15" id="KW-0138">CF(0)</keyword>
<evidence type="ECO:0000256" key="16">
    <source>
        <dbReference type="RuleBase" id="RU003848"/>
    </source>
</evidence>
<dbReference type="GO" id="GO:0046933">
    <property type="term" value="F:proton-transporting ATP synthase activity, rotational mechanism"/>
    <property type="evidence" value="ECO:0007669"/>
    <property type="project" value="UniProtKB-UniRule"/>
</dbReference>
<keyword evidence="3 15" id="KW-1003">Cell membrane</keyword>
<keyword evidence="17" id="KW-0378">Hydrolase</keyword>
<dbReference type="GO" id="GO:0045259">
    <property type="term" value="C:proton-transporting ATP synthase complex"/>
    <property type="evidence" value="ECO:0007669"/>
    <property type="project" value="UniProtKB-KW"/>
</dbReference>
<evidence type="ECO:0000256" key="6">
    <source>
        <dbReference type="ARBA" id="ARBA00022781"/>
    </source>
</evidence>
<keyword evidence="2 15" id="KW-0813">Transport</keyword>
<dbReference type="EMBL" id="BBNT01000001">
    <property type="protein sequence ID" value="GAL73819.1"/>
    <property type="molecule type" value="Genomic_DNA"/>
</dbReference>
<dbReference type="InterPro" id="IPR002146">
    <property type="entry name" value="ATP_synth_b/b'su_bac/chlpt"/>
</dbReference>
<sequence length="165" mass="18108">MLDLINDFSPGLFFMQALILIILIVLMRKFAWKPILNALSEREEGIAEALAAAENAKIEMANLEASNQAAAQEARAQRDEMLKDAREIKEKMIADAAGQAQEKADKIIAQAQEAIEAEKKAALADIKSQVANLSVDIAEKVTRKELSQKDAQHALIEQLLAEANI</sequence>
<dbReference type="GO" id="GO:0016787">
    <property type="term" value="F:hydrolase activity"/>
    <property type="evidence" value="ECO:0007669"/>
    <property type="project" value="UniProtKB-KW"/>
</dbReference>
<evidence type="ECO:0000256" key="8">
    <source>
        <dbReference type="ARBA" id="ARBA00023065"/>
    </source>
</evidence>
<dbReference type="eggNOG" id="COG0711">
    <property type="taxonomic scope" value="Bacteria"/>
</dbReference>
<evidence type="ECO:0000256" key="14">
    <source>
        <dbReference type="ARBA" id="ARBA00037847"/>
    </source>
</evidence>
<dbReference type="Proteomes" id="UP000029647">
    <property type="component" value="Unassembled WGS sequence"/>
</dbReference>
<name>A0A090WEG5_NONUL</name>
<evidence type="ECO:0000256" key="1">
    <source>
        <dbReference type="ARBA" id="ARBA00005513"/>
    </source>
</evidence>
<comment type="similarity">
    <text evidence="1 15 16">Belongs to the ATPase B chain family.</text>
</comment>
<evidence type="ECO:0000256" key="7">
    <source>
        <dbReference type="ARBA" id="ARBA00022989"/>
    </source>
</evidence>
<keyword evidence="6 15" id="KW-0375">Hydrogen ion transport</keyword>
<keyword evidence="9 15" id="KW-0472">Membrane</keyword>
<dbReference type="CDD" id="cd06503">
    <property type="entry name" value="ATP-synt_Fo_b"/>
    <property type="match status" value="1"/>
</dbReference>
<evidence type="ECO:0000256" key="5">
    <source>
        <dbReference type="ARBA" id="ARBA00022692"/>
    </source>
</evidence>
<feature type="transmembrane region" description="Helical" evidence="15">
    <location>
        <begin position="12"/>
        <end position="32"/>
    </location>
</feature>
<dbReference type="STRING" id="906888.JCM19298_2808"/>
<comment type="function">
    <text evidence="12">Component of the F(0) channel, it forms part of the peripheral stalk, linking F(1) to F(0). The b'-subunit is a diverged and duplicated form of b found in plants and photosynthetic bacteria.</text>
</comment>
<accession>A0A090WEG5</accession>
<evidence type="ECO:0000256" key="4">
    <source>
        <dbReference type="ARBA" id="ARBA00022547"/>
    </source>
</evidence>
<evidence type="ECO:0000256" key="13">
    <source>
        <dbReference type="ARBA" id="ARBA00026054"/>
    </source>
</evidence>
<evidence type="ECO:0000256" key="3">
    <source>
        <dbReference type="ARBA" id="ARBA00022475"/>
    </source>
</evidence>
<evidence type="ECO:0000256" key="9">
    <source>
        <dbReference type="ARBA" id="ARBA00023136"/>
    </source>
</evidence>
<comment type="function">
    <text evidence="11 15">F(1)F(0) ATP synthase produces ATP from ADP in the presence of a proton or sodium gradient. F-type ATPases consist of two structural domains, F(1) containing the extramembraneous catalytic core and F(0) containing the membrane proton channel, linked together by a central stalk and a peripheral stalk. During catalysis, ATP synthesis in the catalytic domain of F(1) is coupled via a rotary mechanism of the central stalk subunits to proton translocation.</text>
</comment>
<dbReference type="NCBIfam" id="NF011041">
    <property type="entry name" value="PRK14471.1"/>
    <property type="match status" value="1"/>
</dbReference>
<dbReference type="InterPro" id="IPR028987">
    <property type="entry name" value="ATP_synth_B-like_membr_sf"/>
</dbReference>
<dbReference type="SUPFAM" id="SSF81573">
    <property type="entry name" value="F1F0 ATP synthase subunit B, membrane domain"/>
    <property type="match status" value="1"/>
</dbReference>
<protein>
    <recommendedName>
        <fullName evidence="15">ATP synthase subunit b</fullName>
    </recommendedName>
    <alternativeName>
        <fullName evidence="15">ATP synthase F(0) sector subunit b</fullName>
    </alternativeName>
    <alternativeName>
        <fullName evidence="15">ATPase subunit I</fullName>
    </alternativeName>
    <alternativeName>
        <fullName evidence="15">F-type ATPase subunit b</fullName>
        <shortName evidence="15">F-ATPase subunit b</shortName>
    </alternativeName>
</protein>
<gene>
    <name evidence="15" type="primary">atpF</name>
    <name evidence="17" type="ORF">JCM19275_2666</name>
</gene>
<comment type="subunit">
    <text evidence="15">F-type ATPases have 2 components, F(1) - the catalytic core - and F(0) - the membrane proton channel. F(1) has five subunits: alpha(3), beta(3), gamma(1), delta(1), epsilon(1). F(0) has three main subunits: a(1), b(2) and c(10-14). The alpha and beta chains form an alternating ring which encloses part of the gamma chain. F(1) is attached to F(0) by a central stalk formed by the gamma and epsilon chains, while a peripheral stalk is formed by the delta and b chains.</text>
</comment>
<comment type="subunit">
    <text evidence="13">F-type ATPases have 2 components, F(1) - the catalytic core - and F(0) - the membrane proton channel. F(1) has five subunits: alpha(3), beta(3), gamma(1), delta(1), epsilon(1). F(0) has four main subunits: a(1), b(2) and c(10-14). The alpha and beta chains form an alternating ring which encloses part of the gamma chain. F(1) is attached to F(0) by a central stalk formed by the gamma and epsilon chains, while a peripheral stalk is formed by the delta and b chains.</text>
</comment>
<comment type="caution">
    <text evidence="17">The sequence shown here is derived from an EMBL/GenBank/DDBJ whole genome shotgun (WGS) entry which is preliminary data.</text>
</comment>
<dbReference type="GO" id="GO:0046961">
    <property type="term" value="F:proton-transporting ATPase activity, rotational mechanism"/>
    <property type="evidence" value="ECO:0007669"/>
    <property type="project" value="TreeGrafter"/>
</dbReference>
<dbReference type="GO" id="GO:0012505">
    <property type="term" value="C:endomembrane system"/>
    <property type="evidence" value="ECO:0007669"/>
    <property type="project" value="UniProtKB-SubCell"/>
</dbReference>
<evidence type="ECO:0000256" key="10">
    <source>
        <dbReference type="ARBA" id="ARBA00023310"/>
    </source>
</evidence>
<dbReference type="GO" id="GO:0005886">
    <property type="term" value="C:plasma membrane"/>
    <property type="evidence" value="ECO:0007669"/>
    <property type="project" value="UniProtKB-SubCell"/>
</dbReference>
<dbReference type="OrthoDB" id="9795289at2"/>
<organism evidence="17 18">
    <name type="scientific">Nonlabens ulvanivorans</name>
    <name type="common">Persicivirga ulvanivorans</name>
    <dbReference type="NCBI Taxonomy" id="906888"/>
    <lineage>
        <taxon>Bacteria</taxon>
        <taxon>Pseudomonadati</taxon>
        <taxon>Bacteroidota</taxon>
        <taxon>Flavobacteriia</taxon>
        <taxon>Flavobacteriales</taxon>
        <taxon>Flavobacteriaceae</taxon>
        <taxon>Nonlabens</taxon>
    </lineage>
</organism>